<feature type="compositionally biased region" description="Acidic residues" evidence="1">
    <location>
        <begin position="455"/>
        <end position="467"/>
    </location>
</feature>
<dbReference type="HOGENOM" id="CLU_586642_0_0_1"/>
<proteinExistence type="predicted"/>
<dbReference type="VEuPathDB" id="FungiDB:Z519_03113"/>
<dbReference type="AlphaFoldDB" id="A0A0D2GC30"/>
<keyword evidence="4" id="KW-1185">Reference proteome</keyword>
<reference evidence="3" key="1">
    <citation type="submission" date="2015-01" db="EMBL/GenBank/DDBJ databases">
        <title>The Genome Sequence of Cladophialophora bantiana CBS 173.52.</title>
        <authorList>
            <consortium name="The Broad Institute Genomics Platform"/>
            <person name="Cuomo C."/>
            <person name="de Hoog S."/>
            <person name="Gorbushina A."/>
            <person name="Stielow B."/>
            <person name="Teixiera M."/>
            <person name="Abouelleil A."/>
            <person name="Chapman S.B."/>
            <person name="Priest M."/>
            <person name="Young S.K."/>
            <person name="Wortman J."/>
            <person name="Nusbaum C."/>
            <person name="Birren B."/>
        </authorList>
    </citation>
    <scope>NUCLEOTIDE SEQUENCE [LARGE SCALE GENOMIC DNA]</scope>
    <source>
        <strain evidence="3">CBS 173.52</strain>
    </source>
</reference>
<protein>
    <recommendedName>
        <fullName evidence="2">F-box domain-containing protein</fullName>
    </recommendedName>
</protein>
<name>A0A0D2GC30_CLAB1</name>
<accession>A0A0D2GC30</accession>
<dbReference type="Pfam" id="PF00646">
    <property type="entry name" value="F-box"/>
    <property type="match status" value="1"/>
</dbReference>
<dbReference type="InterPro" id="IPR001810">
    <property type="entry name" value="F-box_dom"/>
</dbReference>
<gene>
    <name evidence="3" type="ORF">Z519_03113</name>
</gene>
<dbReference type="GeneID" id="27696041"/>
<evidence type="ECO:0000256" key="1">
    <source>
        <dbReference type="SAM" id="MobiDB-lite"/>
    </source>
</evidence>
<dbReference type="CDD" id="cd09917">
    <property type="entry name" value="F-box_SF"/>
    <property type="match status" value="1"/>
</dbReference>
<feature type="domain" description="F-box" evidence="2">
    <location>
        <begin position="1"/>
        <end position="55"/>
    </location>
</feature>
<dbReference type="PROSITE" id="PS50181">
    <property type="entry name" value="FBOX"/>
    <property type="match status" value="1"/>
</dbReference>
<evidence type="ECO:0000313" key="4">
    <source>
        <dbReference type="Proteomes" id="UP000053789"/>
    </source>
</evidence>
<evidence type="ECO:0000259" key="2">
    <source>
        <dbReference type="PROSITE" id="PS50181"/>
    </source>
</evidence>
<feature type="region of interest" description="Disordered" evidence="1">
    <location>
        <begin position="447"/>
        <end position="467"/>
    </location>
</feature>
<dbReference type="EMBL" id="KN846983">
    <property type="protein sequence ID" value="KIW96047.1"/>
    <property type="molecule type" value="Genomic_DNA"/>
</dbReference>
<organism evidence="3 4">
    <name type="scientific">Cladophialophora bantiana (strain ATCC 10958 / CBS 173.52 / CDC B-1940 / NIH 8579)</name>
    <name type="common">Xylohypha bantiana</name>
    <dbReference type="NCBI Taxonomy" id="1442370"/>
    <lineage>
        <taxon>Eukaryota</taxon>
        <taxon>Fungi</taxon>
        <taxon>Dikarya</taxon>
        <taxon>Ascomycota</taxon>
        <taxon>Pezizomycotina</taxon>
        <taxon>Eurotiomycetes</taxon>
        <taxon>Chaetothyriomycetidae</taxon>
        <taxon>Chaetothyriales</taxon>
        <taxon>Herpotrichiellaceae</taxon>
        <taxon>Cladophialophora</taxon>
    </lineage>
</organism>
<dbReference type="OrthoDB" id="5422579at2759"/>
<evidence type="ECO:0000313" key="3">
    <source>
        <dbReference type="EMBL" id="KIW96047.1"/>
    </source>
</evidence>
<sequence length="467" mass="53994">MDKCPDEVLVKICAHMDFPSLANLRLLNKRLAEVGAEALVKRVRFHCTEDSLKRLHAISRHHVFAKYVDTVVFEGNLLASVHCVHTYQNHYELEHHQMERPAQPRKGATDRERRLYERNMAKFNREIETKFKRYLDLYNKQQKVLQSTAYADFISSSMTSFPKLNKLVLSTVGRCKHVLSGRFLESFTADCAMPIEQDTSFTKDQLSHLLFPRGQPLTHLGTLEVHVLSPKFFTGFVPADMICRAFQNLKVIDLNFRLEKDDRISLDIMTARRCYDDFTKNGCLRAALSAARDLEQLTINFDDYGYYGPVTSLETILGSNTWPHLSVLNVDCMTTTEDYFLRTLEGLPCLRDLRMGFMTLEEGSWPDATRRMRKDLNLSIFMACGILEDPDQMYPMHLLDTEAYVEDHHHFTLSDALALYVTDEFGIPEEEDYHPLLDDDFNDEETLREEYGPFADDDDLSDMDCSD</sequence>
<dbReference type="RefSeq" id="XP_016622716.1">
    <property type="nucleotide sequence ID" value="XM_016760866.1"/>
</dbReference>
<dbReference type="Proteomes" id="UP000053789">
    <property type="component" value="Unassembled WGS sequence"/>
</dbReference>